<evidence type="ECO:0000313" key="2">
    <source>
        <dbReference type="Proteomes" id="UP001177670"/>
    </source>
</evidence>
<name>A0AA40FXU6_9HYME</name>
<dbReference type="Proteomes" id="UP001177670">
    <property type="component" value="Unassembled WGS sequence"/>
</dbReference>
<gene>
    <name evidence="1" type="ORF">K0M31_003929</name>
</gene>
<comment type="caution">
    <text evidence="1">The sequence shown here is derived from an EMBL/GenBank/DDBJ whole genome shotgun (WGS) entry which is preliminary data.</text>
</comment>
<proteinExistence type="predicted"/>
<reference evidence="1" key="1">
    <citation type="submission" date="2021-10" db="EMBL/GenBank/DDBJ databases">
        <title>Melipona bicolor Genome sequencing and assembly.</title>
        <authorList>
            <person name="Araujo N.S."/>
            <person name="Arias M.C."/>
        </authorList>
    </citation>
    <scope>NUCLEOTIDE SEQUENCE</scope>
    <source>
        <strain evidence="1">USP_2M_L1-L4_2017</strain>
        <tissue evidence="1">Whole body</tissue>
    </source>
</reference>
<sequence length="220" mass="24518">MKPSALWHLCDSLSREQRLQVLSLVRVAAWKTAGYEYCQVPKETNGIIYREKRRESPGTVYGRVLDGERREPTATTADAWTDDGRRSASLSLSLSSMSVSSLSCMRLRLRDEQVGVQCYQGTQRRQEPLPGPRLVIRNSTFHLPLDSPGSWGNVQGSLPRSGVSGELFRRTLSPTLAKGIVVEDWNVAAFVAEQGFALLLSSGMVEHRLCYNLSEDGQFI</sequence>
<dbReference type="AlphaFoldDB" id="A0AA40FXU6"/>
<accession>A0AA40FXU6</accession>
<dbReference type="EMBL" id="JAHYIQ010000012">
    <property type="protein sequence ID" value="KAK1127388.1"/>
    <property type="molecule type" value="Genomic_DNA"/>
</dbReference>
<protein>
    <submittedName>
        <fullName evidence="1">Uncharacterized protein</fullName>
    </submittedName>
</protein>
<evidence type="ECO:0000313" key="1">
    <source>
        <dbReference type="EMBL" id="KAK1127388.1"/>
    </source>
</evidence>
<keyword evidence="2" id="KW-1185">Reference proteome</keyword>
<organism evidence="1 2">
    <name type="scientific">Melipona bicolor</name>
    <dbReference type="NCBI Taxonomy" id="60889"/>
    <lineage>
        <taxon>Eukaryota</taxon>
        <taxon>Metazoa</taxon>
        <taxon>Ecdysozoa</taxon>
        <taxon>Arthropoda</taxon>
        <taxon>Hexapoda</taxon>
        <taxon>Insecta</taxon>
        <taxon>Pterygota</taxon>
        <taxon>Neoptera</taxon>
        <taxon>Endopterygota</taxon>
        <taxon>Hymenoptera</taxon>
        <taxon>Apocrita</taxon>
        <taxon>Aculeata</taxon>
        <taxon>Apoidea</taxon>
        <taxon>Anthophila</taxon>
        <taxon>Apidae</taxon>
        <taxon>Melipona</taxon>
    </lineage>
</organism>